<organism evidence="2 3">
    <name type="scientific">Suillus subaureus</name>
    <dbReference type="NCBI Taxonomy" id="48587"/>
    <lineage>
        <taxon>Eukaryota</taxon>
        <taxon>Fungi</taxon>
        <taxon>Dikarya</taxon>
        <taxon>Basidiomycota</taxon>
        <taxon>Agaricomycotina</taxon>
        <taxon>Agaricomycetes</taxon>
        <taxon>Agaricomycetidae</taxon>
        <taxon>Boletales</taxon>
        <taxon>Suillineae</taxon>
        <taxon>Suillaceae</taxon>
        <taxon>Suillus</taxon>
    </lineage>
</organism>
<keyword evidence="3" id="KW-1185">Reference proteome</keyword>
<dbReference type="EMBL" id="JABBWG010000002">
    <property type="protein sequence ID" value="KAG1825453.1"/>
    <property type="molecule type" value="Genomic_DNA"/>
</dbReference>
<dbReference type="GeneID" id="64626280"/>
<keyword evidence="1" id="KW-1133">Transmembrane helix</keyword>
<evidence type="ECO:0000313" key="2">
    <source>
        <dbReference type="EMBL" id="KAG1825453.1"/>
    </source>
</evidence>
<dbReference type="OrthoDB" id="3210866at2759"/>
<sequence>MPPAAASQLHSYQFSMLNVIMSLCFHHLDIADLHVPQILLPNAKHVACVLASAIIGAPPQHSLQASPFGSLITWLSNASSLAAADPTTTPDALPPPDRLNEAGSFAVILGVSAFIILIGMYPLWRKFLCCPPALSCINDNDDSSINNNILSFLKMDVVSASTSTDGNEVFWSADVGAHDQMTSTTTLEQLLPFPWRFSYNMTVKVLRQHCTEFDLCQMGSKTMLIKQLEEFSHEPDSWDRTHTSAEVAVLLPWAEMITREYQYQPMDIAGAESCHTLLTTSTSAPSVPYIDEDAIIQNMSVKIISLVQGALHEPSAAQSLPIPNTEGITHSSVKIIASPTGKPWLLQLGDGTILQVDTSEIPDPPAISFAHDILHLNDMWDDHTEHWKVEYWPLLYCYGKQQQWQGMKNKWNDYPKQFWATFSAKGEHMKYTIIIQKLCDIHMHTESLVPPLTLILPTRGEDKTPMTSTVIDPMQHFAGLQSVLPLTTDLKMNANIEEDVTAEQETLIDPEQSALTMTMNRSMDASEFTKLQVTLMEASKGITEGMDAEYKRTRLLGPDKDFFNKRPQPNAPWVIVAWIMNVSSKSSTKDQGTYGHAQKMRALMTYAFADHLTALLGPSQKYYLNYTIITTSFKTGLSKHINLAVFTTYQYQSETEQLLA</sequence>
<proteinExistence type="predicted"/>
<accession>A0A9P7ELU6</accession>
<keyword evidence="1" id="KW-0812">Transmembrane</keyword>
<evidence type="ECO:0000313" key="3">
    <source>
        <dbReference type="Proteomes" id="UP000807769"/>
    </source>
</evidence>
<feature type="transmembrane region" description="Helical" evidence="1">
    <location>
        <begin position="105"/>
        <end position="124"/>
    </location>
</feature>
<keyword evidence="1" id="KW-0472">Membrane</keyword>
<comment type="caution">
    <text evidence="2">The sequence shown here is derived from an EMBL/GenBank/DDBJ whole genome shotgun (WGS) entry which is preliminary data.</text>
</comment>
<dbReference type="RefSeq" id="XP_041198706.1">
    <property type="nucleotide sequence ID" value="XM_041332263.1"/>
</dbReference>
<dbReference type="Proteomes" id="UP000807769">
    <property type="component" value="Unassembled WGS sequence"/>
</dbReference>
<evidence type="ECO:0000256" key="1">
    <source>
        <dbReference type="SAM" id="Phobius"/>
    </source>
</evidence>
<gene>
    <name evidence="2" type="ORF">BJ212DRAFT_1294889</name>
</gene>
<name>A0A9P7ELU6_9AGAM</name>
<reference evidence="2" key="1">
    <citation type="journal article" date="2020" name="New Phytol.">
        <title>Comparative genomics reveals dynamic genome evolution in host specialist ectomycorrhizal fungi.</title>
        <authorList>
            <person name="Lofgren L.A."/>
            <person name="Nguyen N.H."/>
            <person name="Vilgalys R."/>
            <person name="Ruytinx J."/>
            <person name="Liao H.L."/>
            <person name="Branco S."/>
            <person name="Kuo A."/>
            <person name="LaButti K."/>
            <person name="Lipzen A."/>
            <person name="Andreopoulos W."/>
            <person name="Pangilinan J."/>
            <person name="Riley R."/>
            <person name="Hundley H."/>
            <person name="Na H."/>
            <person name="Barry K."/>
            <person name="Grigoriev I.V."/>
            <person name="Stajich J.E."/>
            <person name="Kennedy P.G."/>
        </authorList>
    </citation>
    <scope>NUCLEOTIDE SEQUENCE</scope>
    <source>
        <strain evidence="2">MN1</strain>
    </source>
</reference>
<dbReference type="AlphaFoldDB" id="A0A9P7ELU6"/>
<protein>
    <recommendedName>
        <fullName evidence="4">SAP domain-containing protein</fullName>
    </recommendedName>
</protein>
<evidence type="ECO:0008006" key="4">
    <source>
        <dbReference type="Google" id="ProtNLM"/>
    </source>
</evidence>